<dbReference type="SUPFAM" id="SSF53474">
    <property type="entry name" value="alpha/beta-Hydrolases"/>
    <property type="match status" value="1"/>
</dbReference>
<protein>
    <recommendedName>
        <fullName evidence="11">Polyhydroxybutyrate depolymerase</fullName>
    </recommendedName>
</protein>
<evidence type="ECO:0000256" key="6">
    <source>
        <dbReference type="ARBA" id="ARBA00023277"/>
    </source>
</evidence>
<dbReference type="InterPro" id="IPR029058">
    <property type="entry name" value="AB_hydrolase_fold"/>
</dbReference>
<dbReference type="Gene3D" id="3.40.50.1820">
    <property type="entry name" value="alpha/beta hydrolase"/>
    <property type="match status" value="1"/>
</dbReference>
<name>A0A6B2JLC4_9RHOB</name>
<keyword evidence="6" id="KW-0119">Carbohydrate metabolism</keyword>
<proteinExistence type="predicted"/>
<reference evidence="9 10" key="1">
    <citation type="submission" date="2020-02" db="EMBL/GenBank/DDBJ databases">
        <title>Pseudoroseicyclus tamarix, sp. nov., isolated from offshore sediment of a Tamarix chinensis forest.</title>
        <authorList>
            <person name="Gai Y."/>
        </authorList>
    </citation>
    <scope>NUCLEOTIDE SEQUENCE [LARGE SCALE GENOMIC DNA]</scope>
    <source>
        <strain evidence="9 10">CLL3-39</strain>
    </source>
</reference>
<evidence type="ECO:0000256" key="3">
    <source>
        <dbReference type="ARBA" id="ARBA00022651"/>
    </source>
</evidence>
<keyword evidence="7" id="KW-0624">Polysaccharide degradation</keyword>
<sequence>MPQLLRPARLALLAASLALATLAAAAEAQGNGPIRQLLRQRAGGGSGGGGAAVEGLQLVTLTHAGQERSYYAALPPGGGAGLPVVMVFHGGEGDGTHAALASGLGTRVAAGELVALYPNAGGDQWNDGRAETQTGRDDVGFAIAVLADAARRYGIDPARAFAAGISNGGLFTQRLACEASGTFAAYGVIAATMPADLSRSCDPAAPAPMIFFNGTDDRLMPFGGGEIASAPLLGLGVGGTVLSAEGTRGFWARQDSCGGASREALADSTSDGTEVRLVRYECSGGAALAFYIIEGGGHNWPGSDVGGGRRLAGTISRDVDATAEMLAFFRRFGL</sequence>
<evidence type="ECO:0008006" key="11">
    <source>
        <dbReference type="Google" id="ProtNLM"/>
    </source>
</evidence>
<keyword evidence="5" id="KW-0378">Hydrolase</keyword>
<feature type="signal peptide" evidence="8">
    <location>
        <begin position="1"/>
        <end position="25"/>
    </location>
</feature>
<keyword evidence="2" id="KW-0964">Secreted</keyword>
<feature type="chain" id="PRO_5025571219" description="Polyhydroxybutyrate depolymerase" evidence="8">
    <location>
        <begin position="26"/>
        <end position="334"/>
    </location>
</feature>
<evidence type="ECO:0000256" key="2">
    <source>
        <dbReference type="ARBA" id="ARBA00022525"/>
    </source>
</evidence>
<evidence type="ECO:0000313" key="10">
    <source>
        <dbReference type="Proteomes" id="UP000474757"/>
    </source>
</evidence>
<dbReference type="EMBL" id="JAAGAB010000003">
    <property type="protein sequence ID" value="NDV02343.1"/>
    <property type="molecule type" value="Genomic_DNA"/>
</dbReference>
<dbReference type="GO" id="GO:0030600">
    <property type="term" value="F:feruloyl esterase activity"/>
    <property type="evidence" value="ECO:0007669"/>
    <property type="project" value="InterPro"/>
</dbReference>
<evidence type="ECO:0000256" key="8">
    <source>
        <dbReference type="SAM" id="SignalP"/>
    </source>
</evidence>
<dbReference type="Proteomes" id="UP000474757">
    <property type="component" value="Unassembled WGS sequence"/>
</dbReference>
<comment type="caution">
    <text evidence="9">The sequence shown here is derived from an EMBL/GenBank/DDBJ whole genome shotgun (WGS) entry which is preliminary data.</text>
</comment>
<organism evidence="9 10">
    <name type="scientific">Pseudoroseicyclus tamaricis</name>
    <dbReference type="NCBI Taxonomy" id="2705421"/>
    <lineage>
        <taxon>Bacteria</taxon>
        <taxon>Pseudomonadati</taxon>
        <taxon>Pseudomonadota</taxon>
        <taxon>Alphaproteobacteria</taxon>
        <taxon>Rhodobacterales</taxon>
        <taxon>Paracoccaceae</taxon>
        <taxon>Pseudoroseicyclus</taxon>
    </lineage>
</organism>
<evidence type="ECO:0000256" key="1">
    <source>
        <dbReference type="ARBA" id="ARBA00004613"/>
    </source>
</evidence>
<dbReference type="PANTHER" id="PTHR38050:SF2">
    <property type="entry name" value="FERULOYL ESTERASE C-RELATED"/>
    <property type="match status" value="1"/>
</dbReference>
<evidence type="ECO:0000313" key="9">
    <source>
        <dbReference type="EMBL" id="NDV02343.1"/>
    </source>
</evidence>
<dbReference type="PANTHER" id="PTHR38050">
    <property type="match status" value="1"/>
</dbReference>
<accession>A0A6B2JLC4</accession>
<keyword evidence="10" id="KW-1185">Reference proteome</keyword>
<dbReference type="RefSeq" id="WP_163895180.1">
    <property type="nucleotide sequence ID" value="NZ_JAAFYS010000003.1"/>
</dbReference>
<keyword evidence="3" id="KW-0858">Xylan degradation</keyword>
<dbReference type="InterPro" id="IPR043595">
    <property type="entry name" value="FaeB/C/D"/>
</dbReference>
<comment type="subcellular location">
    <subcellularLocation>
        <location evidence="1">Secreted</location>
    </subcellularLocation>
</comment>
<dbReference type="GO" id="GO:0045493">
    <property type="term" value="P:xylan catabolic process"/>
    <property type="evidence" value="ECO:0007669"/>
    <property type="project" value="UniProtKB-KW"/>
</dbReference>
<keyword evidence="4 8" id="KW-0732">Signal</keyword>
<evidence type="ECO:0000256" key="5">
    <source>
        <dbReference type="ARBA" id="ARBA00022801"/>
    </source>
</evidence>
<dbReference type="GO" id="GO:0005576">
    <property type="term" value="C:extracellular region"/>
    <property type="evidence" value="ECO:0007669"/>
    <property type="project" value="UniProtKB-SubCell"/>
</dbReference>
<dbReference type="AlphaFoldDB" id="A0A6B2JLC4"/>
<gene>
    <name evidence="9" type="ORF">GZA08_15335</name>
</gene>
<evidence type="ECO:0000256" key="7">
    <source>
        <dbReference type="ARBA" id="ARBA00023326"/>
    </source>
</evidence>
<evidence type="ECO:0000256" key="4">
    <source>
        <dbReference type="ARBA" id="ARBA00022729"/>
    </source>
</evidence>